<evidence type="ECO:0000256" key="1">
    <source>
        <dbReference type="SAM" id="Phobius"/>
    </source>
</evidence>
<proteinExistence type="predicted"/>
<feature type="transmembrane region" description="Helical" evidence="1">
    <location>
        <begin position="223"/>
        <end position="241"/>
    </location>
</feature>
<dbReference type="Proteomes" id="UP000315395">
    <property type="component" value="Chromosome"/>
</dbReference>
<name>A0A516G9Z5_9MICO</name>
<protein>
    <submittedName>
        <fullName evidence="2">Uncharacterized protein</fullName>
    </submittedName>
</protein>
<evidence type="ECO:0000313" key="3">
    <source>
        <dbReference type="Proteomes" id="UP000315395"/>
    </source>
</evidence>
<keyword evidence="1" id="KW-1133">Transmembrane helix</keyword>
<evidence type="ECO:0000313" key="2">
    <source>
        <dbReference type="EMBL" id="QDO88180.1"/>
    </source>
</evidence>
<dbReference type="EMBL" id="CP041616">
    <property type="protein sequence ID" value="QDO88180.1"/>
    <property type="molecule type" value="Genomic_DNA"/>
</dbReference>
<feature type="transmembrane region" description="Helical" evidence="1">
    <location>
        <begin position="256"/>
        <end position="276"/>
    </location>
</feature>
<keyword evidence="1" id="KW-0812">Transmembrane</keyword>
<dbReference type="OrthoDB" id="9818774at2"/>
<accession>A0A516G9Z5</accession>
<sequence length="830" mass="88592">MSHTRARGSSRLVKVLGILGLVVVGLSGPVPTAPATAAPSVCDRAVALVEEGSLEDAETVAEAVGGDCSTQIGELTTQARQASDALVDQATRQADDTEQHRLAQLAIDLDSNNGEAKKLLEDPAAKQDPGLCGEADAAVGRGQFARAESLYAALDGVDEAKVCRQAGLVNLADARSSSWPQRISDAVTEDGLLLLTFAAIAFAIGVAITLWRRPTALTFNRRRVGTLAVLTIVGLVAWHLWSGNSPTQEVLGRGSVSTLVLLVVVLSLALLTGLAVSTFSRSRAPLLIEVGPSPGGDPEQAVARQTVTQLHDLANGKSSGLHAMVGTDLHDTGIRGVLGQLDYPWLAAILKVWNAVALRSGDRVLLTTEGPETTVAMYEGPRLAQVRTVNATNFRVDEEKATDTEEAHAVRDVATEVAAHLLWWRLPDPGAEPRLYGASKASSLALASIAAQRLGDRQFAGALSMAARAVHSDPDNRAAVLTLVSANLLGTPTAEEEDLCLRQLEGLLEREERRASGGDSPLAWRIRYTLAAGLVNREVSRFPDLDGDAWRGPFTQALRLWATFLTPAEREGLPLDGSEISVTLSEAPRPHVDERDLWRYLVAASRSAAVSVAIALDRKPGDPVDTDQLDGWSLSASRTDHRNLACGYATAYHLTPVTETELRGRLARRCVQRIRLAAPEPRGRTSVLADPFLAWVKDSDPYRALLADWDLADGPYAGIGSIGRFAAALARSHPRAADLLTDLESMAGRQALRSEHNVDAESLRAWHGAAEWLEAGLDGGLVDRYQRAGFADRAEVRQTQESVISARLTASAAVNGTEVPSAEDRAAMRG</sequence>
<organism evidence="2 3">
    <name type="scientific">Ornithinimicrobium ciconiae</name>
    <dbReference type="NCBI Taxonomy" id="2594265"/>
    <lineage>
        <taxon>Bacteria</taxon>
        <taxon>Bacillati</taxon>
        <taxon>Actinomycetota</taxon>
        <taxon>Actinomycetes</taxon>
        <taxon>Micrococcales</taxon>
        <taxon>Ornithinimicrobiaceae</taxon>
        <taxon>Ornithinimicrobium</taxon>
    </lineage>
</organism>
<reference evidence="2 3" key="1">
    <citation type="submission" date="2019-07" db="EMBL/GenBank/DDBJ databases">
        <title>complete genome sequencing of Ornithinimicrobium sp. H23M54.</title>
        <authorList>
            <person name="Bae J.-W."/>
            <person name="Lee S.-Y."/>
        </authorList>
    </citation>
    <scope>NUCLEOTIDE SEQUENCE [LARGE SCALE GENOMIC DNA]</scope>
    <source>
        <strain evidence="2 3">H23M54</strain>
    </source>
</reference>
<dbReference type="KEGG" id="orz:FNH13_07345"/>
<keyword evidence="3" id="KW-1185">Reference proteome</keyword>
<dbReference type="AlphaFoldDB" id="A0A516G9Z5"/>
<gene>
    <name evidence="2" type="ORF">FNH13_07345</name>
</gene>
<feature type="transmembrane region" description="Helical" evidence="1">
    <location>
        <begin position="191"/>
        <end position="211"/>
    </location>
</feature>
<keyword evidence="1" id="KW-0472">Membrane</keyword>
<dbReference type="RefSeq" id="WP_143782855.1">
    <property type="nucleotide sequence ID" value="NZ_CP041616.1"/>
</dbReference>